<accession>A0ABZ2G265</accession>
<keyword evidence="2" id="KW-1185">Reference proteome</keyword>
<organism evidence="1 2">
    <name type="scientific">Sphingomonas kaistensis</name>
    <dbReference type="NCBI Taxonomy" id="298708"/>
    <lineage>
        <taxon>Bacteria</taxon>
        <taxon>Pseudomonadati</taxon>
        <taxon>Pseudomonadota</taxon>
        <taxon>Alphaproteobacteria</taxon>
        <taxon>Sphingomonadales</taxon>
        <taxon>Sphingomonadaceae</taxon>
        <taxon>Sphingomonas</taxon>
    </lineage>
</organism>
<evidence type="ECO:0000313" key="1">
    <source>
        <dbReference type="EMBL" id="WWM69826.1"/>
    </source>
</evidence>
<evidence type="ECO:0000313" key="2">
    <source>
        <dbReference type="Proteomes" id="UP001382935"/>
    </source>
</evidence>
<dbReference type="Proteomes" id="UP001382935">
    <property type="component" value="Chromosome"/>
</dbReference>
<dbReference type="RefSeq" id="WP_338502234.1">
    <property type="nucleotide sequence ID" value="NZ_CP145607.1"/>
</dbReference>
<dbReference type="EMBL" id="CP145607">
    <property type="protein sequence ID" value="WWM69826.1"/>
    <property type="molecule type" value="Genomic_DNA"/>
</dbReference>
<proteinExistence type="predicted"/>
<sequence>MSELKLSLDKLRDGQRIDYAADEAERAAVAERLDLLGLERLEAALTLHCEGEKVRAEGRLIASVTQACVASGEPVPARVDEKIALHFLPEPKGTPDEELELSAEDLDVIFHDGREIDLGTAVADELSLALDPYPRSAKAEDALKEAGVLSEEQAGPFAALAALKGK</sequence>
<name>A0ABZ2G265_9SPHN</name>
<dbReference type="InterPro" id="IPR003772">
    <property type="entry name" value="YceD"/>
</dbReference>
<gene>
    <name evidence="1" type="ORF">V6R86_03750</name>
</gene>
<reference evidence="1 2" key="1">
    <citation type="submission" date="2024-02" db="EMBL/GenBank/DDBJ databases">
        <title>Full genome sequence of Sphingomonas kaistensis.</title>
        <authorList>
            <person name="Poletto B.L."/>
            <person name="Silva G."/>
            <person name="Galante D."/>
            <person name="Campos K.R."/>
            <person name="Santos M.B.N."/>
            <person name="Sacchi C.T."/>
        </authorList>
    </citation>
    <scope>NUCLEOTIDE SEQUENCE [LARGE SCALE GENOMIC DNA]</scope>
    <source>
        <strain evidence="1 2">MA4R</strain>
    </source>
</reference>
<protein>
    <submittedName>
        <fullName evidence="1">DUF177 domain-containing protein</fullName>
    </submittedName>
</protein>
<dbReference type="Pfam" id="PF02620">
    <property type="entry name" value="YceD"/>
    <property type="match status" value="1"/>
</dbReference>